<accession>A0ABM7VB23</accession>
<gene>
    <name evidence="2" type="ORF">PEPS_01780</name>
</gene>
<feature type="transmembrane region" description="Helical" evidence="1">
    <location>
        <begin position="166"/>
        <end position="187"/>
    </location>
</feature>
<keyword evidence="1" id="KW-0472">Membrane</keyword>
<dbReference type="Proteomes" id="UP001354989">
    <property type="component" value="Chromosome"/>
</dbReference>
<keyword evidence="1" id="KW-0812">Transmembrane</keyword>
<organism evidence="2 3">
    <name type="scientific">Persicobacter psychrovividus</name>
    <dbReference type="NCBI Taxonomy" id="387638"/>
    <lineage>
        <taxon>Bacteria</taxon>
        <taxon>Pseudomonadati</taxon>
        <taxon>Bacteroidota</taxon>
        <taxon>Cytophagia</taxon>
        <taxon>Cytophagales</taxon>
        <taxon>Persicobacteraceae</taxon>
        <taxon>Persicobacter</taxon>
    </lineage>
</organism>
<evidence type="ECO:0000313" key="3">
    <source>
        <dbReference type="Proteomes" id="UP001354989"/>
    </source>
</evidence>
<evidence type="ECO:0000256" key="1">
    <source>
        <dbReference type="SAM" id="Phobius"/>
    </source>
</evidence>
<dbReference type="EMBL" id="AP025292">
    <property type="protein sequence ID" value="BDC97897.1"/>
    <property type="molecule type" value="Genomic_DNA"/>
</dbReference>
<keyword evidence="1" id="KW-1133">Transmembrane helix</keyword>
<reference evidence="2 3" key="1">
    <citation type="submission" date="2021-12" db="EMBL/GenBank/DDBJ databases">
        <title>Genome sequencing of bacteria with rrn-lacking chromosome and rrn-plasmid.</title>
        <authorList>
            <person name="Anda M."/>
            <person name="Iwasaki W."/>
        </authorList>
    </citation>
    <scope>NUCLEOTIDE SEQUENCE [LARGE SCALE GENOMIC DNA]</scope>
    <source>
        <strain evidence="2 3">NBRC 101262</strain>
    </source>
</reference>
<feature type="transmembrane region" description="Helical" evidence="1">
    <location>
        <begin position="72"/>
        <end position="89"/>
    </location>
</feature>
<evidence type="ECO:0000313" key="2">
    <source>
        <dbReference type="EMBL" id="BDC97897.1"/>
    </source>
</evidence>
<proteinExistence type="predicted"/>
<feature type="transmembrane region" description="Helical" evidence="1">
    <location>
        <begin position="199"/>
        <end position="218"/>
    </location>
</feature>
<protein>
    <submittedName>
        <fullName evidence="2">Uncharacterized protein</fullName>
    </submittedName>
</protein>
<keyword evidence="3" id="KW-1185">Reference proteome</keyword>
<name>A0ABM7VB23_9BACT</name>
<sequence>MYGRCMQHPYDPIKFFSPSSNCLKGFFYITFFIHKTAIKSFWSVFLQNLTCFGPLLLFSTNQISRIPNMRQFITSTLTITLILFFWSGLTQMLPWGVPSTQNVNTQSISAQTEHFQVEQLTKLEAGSLVTPAFDDLFQNKISTLTTDDSFSWIITKPLEYYNPMQYFTIEILTQFLVAILLSWMLILTATLRTTQRVQINVLGAILAAVAVYGQMMNWWGMPAIYALGASFNLLIGCALASFVSAKWIIKRSYKVGWLVIYDR</sequence>
<feature type="transmembrane region" description="Helical" evidence="1">
    <location>
        <begin position="224"/>
        <end position="245"/>
    </location>
</feature>